<feature type="domain" description="MHD" evidence="14">
    <location>
        <begin position="294"/>
        <end position="539"/>
    </location>
</feature>
<feature type="region of interest" description="Disordered" evidence="13">
    <location>
        <begin position="216"/>
        <end position="290"/>
    </location>
</feature>
<feature type="coiled-coil region" evidence="12">
    <location>
        <begin position="137"/>
        <end position="175"/>
    </location>
</feature>
<keyword evidence="16" id="KW-1185">Reference proteome</keyword>
<dbReference type="AlphaFoldDB" id="A0A9P8PWH6"/>
<evidence type="ECO:0000256" key="3">
    <source>
        <dbReference type="ARBA" id="ARBA00022448"/>
    </source>
</evidence>
<dbReference type="CDD" id="cd09254">
    <property type="entry name" value="AP_delta-COPI_MHD"/>
    <property type="match status" value="1"/>
</dbReference>
<feature type="compositionally biased region" description="Low complexity" evidence="13">
    <location>
        <begin position="258"/>
        <end position="272"/>
    </location>
</feature>
<proteinExistence type="inferred from homology"/>
<comment type="subcellular location">
    <subcellularLocation>
        <location evidence="10 11">Cytoplasm</location>
    </subcellularLocation>
    <subcellularLocation>
        <location evidence="10 11">Cytoplasmic vesicle</location>
        <location evidence="10 11">COPI-coated vesicle membrane</location>
        <topology evidence="10 11">Peripheral membrane protein</topology>
        <orientation evidence="10 11">Cytoplasmic side</orientation>
    </subcellularLocation>
    <subcellularLocation>
        <location evidence="10 11">Golgi apparatus membrane</location>
        <topology evidence="10 11">Peripheral membrane protein</topology>
        <orientation evidence="10 11">Cytoplasmic side</orientation>
    </subcellularLocation>
</comment>
<evidence type="ECO:0000256" key="8">
    <source>
        <dbReference type="ARBA" id="ARBA00023136"/>
    </source>
</evidence>
<keyword evidence="9 10" id="KW-0968">Cytoplasmic vesicle</keyword>
<dbReference type="GO" id="GO:0006890">
    <property type="term" value="P:retrograde vesicle-mediated transport, Golgi to endoplasmic reticulum"/>
    <property type="evidence" value="ECO:0007669"/>
    <property type="project" value="UniProtKB-UniRule"/>
</dbReference>
<dbReference type="Gene3D" id="3.30.450.60">
    <property type="match status" value="1"/>
</dbReference>
<dbReference type="Proteomes" id="UP000769528">
    <property type="component" value="Unassembled WGS sequence"/>
</dbReference>
<gene>
    <name evidence="15" type="ORF">WICMUC_000992</name>
</gene>
<protein>
    <recommendedName>
        <fullName evidence="10">Coatomer subunit delta</fullName>
    </recommendedName>
</protein>
<evidence type="ECO:0000256" key="13">
    <source>
        <dbReference type="SAM" id="MobiDB-lite"/>
    </source>
</evidence>
<evidence type="ECO:0000256" key="12">
    <source>
        <dbReference type="SAM" id="Coils"/>
    </source>
</evidence>
<evidence type="ECO:0000256" key="9">
    <source>
        <dbReference type="ARBA" id="ARBA00023329"/>
    </source>
</evidence>
<dbReference type="PANTHER" id="PTHR10121">
    <property type="entry name" value="COATOMER SUBUNIT DELTA"/>
    <property type="match status" value="1"/>
</dbReference>
<keyword evidence="12" id="KW-0175">Coiled coil</keyword>
<evidence type="ECO:0000313" key="16">
    <source>
        <dbReference type="Proteomes" id="UP000769528"/>
    </source>
</evidence>
<dbReference type="InterPro" id="IPR036168">
    <property type="entry name" value="AP2_Mu_C_sf"/>
</dbReference>
<accession>A0A9P8PWH6</accession>
<evidence type="ECO:0000256" key="4">
    <source>
        <dbReference type="ARBA" id="ARBA00022490"/>
    </source>
</evidence>
<keyword evidence="3 10" id="KW-0813">Transport</keyword>
<evidence type="ECO:0000256" key="10">
    <source>
        <dbReference type="RuleBase" id="RU364018"/>
    </source>
</evidence>
<dbReference type="PANTHER" id="PTHR10121:SF0">
    <property type="entry name" value="COATOMER SUBUNIT DELTA"/>
    <property type="match status" value="1"/>
</dbReference>
<dbReference type="SUPFAM" id="SSF64356">
    <property type="entry name" value="SNARE-like"/>
    <property type="match status" value="1"/>
</dbReference>
<keyword evidence="5 10" id="KW-0931">ER-Golgi transport</keyword>
<evidence type="ECO:0000256" key="2">
    <source>
        <dbReference type="ARBA" id="ARBA00011775"/>
    </source>
</evidence>
<dbReference type="EMBL" id="JAEUBF010000310">
    <property type="protein sequence ID" value="KAH3679447.1"/>
    <property type="molecule type" value="Genomic_DNA"/>
</dbReference>
<keyword evidence="8 10" id="KW-0472">Membrane</keyword>
<dbReference type="GO" id="GO:0051645">
    <property type="term" value="P:Golgi localization"/>
    <property type="evidence" value="ECO:0007669"/>
    <property type="project" value="TreeGrafter"/>
</dbReference>
<dbReference type="InterPro" id="IPR028565">
    <property type="entry name" value="MHD"/>
</dbReference>
<evidence type="ECO:0000256" key="6">
    <source>
        <dbReference type="ARBA" id="ARBA00022927"/>
    </source>
</evidence>
<comment type="similarity">
    <text evidence="1 10">Belongs to the adaptor complexes medium subunit family. Delta-COP subfamily.</text>
</comment>
<dbReference type="Gene3D" id="2.60.40.1170">
    <property type="entry name" value="Mu homology domain, subdomain B"/>
    <property type="match status" value="2"/>
</dbReference>
<keyword evidence="6 10" id="KW-0653">Protein transport</keyword>
<dbReference type="GO" id="GO:0006888">
    <property type="term" value="P:endoplasmic reticulum to Golgi vesicle-mediated transport"/>
    <property type="evidence" value="ECO:0007669"/>
    <property type="project" value="TreeGrafter"/>
</dbReference>
<dbReference type="Pfam" id="PF00928">
    <property type="entry name" value="Adap_comp_sub"/>
    <property type="match status" value="1"/>
</dbReference>
<evidence type="ECO:0000313" key="15">
    <source>
        <dbReference type="EMBL" id="KAH3679447.1"/>
    </source>
</evidence>
<organism evidence="15 16">
    <name type="scientific">Wickerhamomyces mucosus</name>
    <dbReference type="NCBI Taxonomy" id="1378264"/>
    <lineage>
        <taxon>Eukaryota</taxon>
        <taxon>Fungi</taxon>
        <taxon>Dikarya</taxon>
        <taxon>Ascomycota</taxon>
        <taxon>Saccharomycotina</taxon>
        <taxon>Saccharomycetes</taxon>
        <taxon>Phaffomycetales</taxon>
        <taxon>Wickerhamomycetaceae</taxon>
        <taxon>Wickerhamomyces</taxon>
    </lineage>
</organism>
<feature type="region of interest" description="Disordered" evidence="13">
    <location>
        <begin position="177"/>
        <end position="197"/>
    </location>
</feature>
<evidence type="ECO:0000256" key="11">
    <source>
        <dbReference type="RuleBase" id="RU366052"/>
    </source>
</evidence>
<reference evidence="15" key="1">
    <citation type="journal article" date="2021" name="Open Biol.">
        <title>Shared evolutionary footprints suggest mitochondrial oxidative damage underlies multiple complex I losses in fungi.</title>
        <authorList>
            <person name="Schikora-Tamarit M.A."/>
            <person name="Marcet-Houben M."/>
            <person name="Nosek J."/>
            <person name="Gabaldon T."/>
        </authorList>
    </citation>
    <scope>NUCLEOTIDE SEQUENCE</scope>
    <source>
        <strain evidence="15">CBS6341</strain>
    </source>
</reference>
<dbReference type="SUPFAM" id="SSF49447">
    <property type="entry name" value="Second domain of Mu2 adaptin subunit (ap50) of ap2 adaptor"/>
    <property type="match status" value="1"/>
</dbReference>
<dbReference type="GO" id="GO:0015031">
    <property type="term" value="P:protein transport"/>
    <property type="evidence" value="ECO:0007669"/>
    <property type="project" value="UniProtKB-KW"/>
</dbReference>
<dbReference type="CDD" id="cd14830">
    <property type="entry name" value="Delta_COP_N"/>
    <property type="match status" value="1"/>
</dbReference>
<sequence>MAVLAASIITRSGKAILSRQFKDLTKNRVTELLANFPSLLSENNTQHTTVEDDQVRYVYQPLDELYIILITNRQSNILQDIGTLNLFSETVTSILRVINEHEIFEHAFEILSAFDEIVTLGYKENLSLLQIKTFLEMDSHEEKIQEIIERNKELEATEERKRRAKEIQRRELERRAINSSSGFGGNNNFSPQAGYPSTDLNRVAYEQAPQSYVSAPVEPEIRAKPVPKGRGLQLGKSNKKTLSDPSAEPLIAPSLITEQSSQQQYQAPIQQEKPQHQSNSKLPQQQQQEENSFNNGILVTLEEKISAEITREGSIISSELKGVLQLRINDQESAFSKILLGIGEKSNDIQFKTHPNVDRQLFSSDSIIGLKDPKKPFPSNDQNLGVLRWRGVGKADDNKFIPIQFSSWLSTNGDLVDVTLEFELTDSYPERISDIIILVPISTENVELNSGQGQILKITEEGVFFQVDSLSPGEQGVLEFSIEAESEERLFPIEVWFKNVNAVNTLGKVKVLDIVNSQDEESLKFDLISELTTESYQIV</sequence>
<dbReference type="OrthoDB" id="10266042at2759"/>
<dbReference type="InterPro" id="IPR022775">
    <property type="entry name" value="AP_mu_sigma_su"/>
</dbReference>
<evidence type="ECO:0000259" key="14">
    <source>
        <dbReference type="PROSITE" id="PS51072"/>
    </source>
</evidence>
<feature type="compositionally biased region" description="Low complexity" evidence="13">
    <location>
        <begin position="178"/>
        <end position="190"/>
    </location>
</feature>
<keyword evidence="4 10" id="KW-0963">Cytoplasm</keyword>
<comment type="caution">
    <text evidence="15">The sequence shown here is derived from an EMBL/GenBank/DDBJ whole genome shotgun (WGS) entry which is preliminary data.</text>
</comment>
<dbReference type="InterPro" id="IPR027059">
    <property type="entry name" value="Coatomer_dsu"/>
</dbReference>
<dbReference type="InterPro" id="IPR011012">
    <property type="entry name" value="Longin-like_dom_sf"/>
</dbReference>
<comment type="function">
    <text evidence="10">The coatomer is a cytosolic protein complex that binds to dilysine motifs and reversibly associates with Golgi non-clathrin-coated vesicles, which further mediate biosynthetic protein transport from the ER, via the Golgi up to the trans Golgi network. Coatomer complex is required for budding from Golgi membranes, and is essential for the retrograde Golgi-to-ER transport of dilysine-tagged proteins.</text>
</comment>
<keyword evidence="7 10" id="KW-0333">Golgi apparatus</keyword>
<reference evidence="15" key="2">
    <citation type="submission" date="2021-01" db="EMBL/GenBank/DDBJ databases">
        <authorList>
            <person name="Schikora-Tamarit M.A."/>
        </authorList>
    </citation>
    <scope>NUCLEOTIDE SEQUENCE</scope>
    <source>
        <strain evidence="15">CBS6341</strain>
    </source>
</reference>
<dbReference type="GO" id="GO:0030126">
    <property type="term" value="C:COPI vesicle coat"/>
    <property type="evidence" value="ECO:0007669"/>
    <property type="project" value="UniProtKB-UniRule"/>
</dbReference>
<dbReference type="Pfam" id="PF01217">
    <property type="entry name" value="Clat_adaptor_s"/>
    <property type="match status" value="1"/>
</dbReference>
<name>A0A9P8PWH6_9ASCO</name>
<dbReference type="PROSITE" id="PS51072">
    <property type="entry name" value="MHD"/>
    <property type="match status" value="1"/>
</dbReference>
<dbReference type="GO" id="GO:0000139">
    <property type="term" value="C:Golgi membrane"/>
    <property type="evidence" value="ECO:0007669"/>
    <property type="project" value="UniProtKB-SubCell"/>
</dbReference>
<evidence type="ECO:0000256" key="5">
    <source>
        <dbReference type="ARBA" id="ARBA00022892"/>
    </source>
</evidence>
<evidence type="ECO:0000256" key="7">
    <source>
        <dbReference type="ARBA" id="ARBA00023034"/>
    </source>
</evidence>
<comment type="subunit">
    <text evidence="2 10">Oligomeric complex that consists of at least the alpha, beta, beta', gamma, delta, epsilon and zeta subunits.</text>
</comment>
<dbReference type="FunFam" id="3.30.450.60:FF:000003">
    <property type="entry name" value="Coatomer subunit delta"/>
    <property type="match status" value="1"/>
</dbReference>
<evidence type="ECO:0000256" key="1">
    <source>
        <dbReference type="ARBA" id="ARBA00010516"/>
    </source>
</evidence>